<evidence type="ECO:0000313" key="1">
    <source>
        <dbReference type="EMBL" id="WAH36244.1"/>
    </source>
</evidence>
<evidence type="ECO:0000313" key="2">
    <source>
        <dbReference type="EMBL" id="WAH39435.1"/>
    </source>
</evidence>
<gene>
    <name evidence="1" type="ORF">NZD86_18690</name>
    <name evidence="2" type="ORF">NZD86_23330</name>
</gene>
<dbReference type="EMBL" id="CP104064">
    <property type="protein sequence ID" value="WAH36244.1"/>
    <property type="molecule type" value="Genomic_DNA"/>
</dbReference>
<reference evidence="2" key="1">
    <citation type="submission" date="2022-08" db="EMBL/GenBank/DDBJ databases">
        <title>Alicyclobacillus dauci DSM2870, complete genome.</title>
        <authorList>
            <person name="Wang Q."/>
            <person name="Cai R."/>
            <person name="Wang Z."/>
        </authorList>
    </citation>
    <scope>NUCLEOTIDE SEQUENCE</scope>
    <source>
        <strain evidence="2">DSM 28700</strain>
        <plasmid evidence="2">unnamed1</plasmid>
    </source>
</reference>
<proteinExistence type="predicted"/>
<protein>
    <submittedName>
        <fullName evidence="2">IS110 family transposase</fullName>
    </submittedName>
</protein>
<organism evidence="2 3">
    <name type="scientific">Alicyclobacillus dauci</name>
    <dbReference type="NCBI Taxonomy" id="1475485"/>
    <lineage>
        <taxon>Bacteria</taxon>
        <taxon>Bacillati</taxon>
        <taxon>Bacillota</taxon>
        <taxon>Bacilli</taxon>
        <taxon>Bacillales</taxon>
        <taxon>Alicyclobacillaceae</taxon>
        <taxon>Alicyclobacillus</taxon>
    </lineage>
</organism>
<dbReference type="Proteomes" id="UP001164803">
    <property type="component" value="Plasmid unnamed1"/>
</dbReference>
<keyword evidence="3" id="KW-1185">Reference proteome</keyword>
<dbReference type="EMBL" id="CP104065">
    <property type="protein sequence ID" value="WAH39435.1"/>
    <property type="molecule type" value="Genomic_DNA"/>
</dbReference>
<name>A0ABY6Z967_9BACL</name>
<accession>A0ABY6Z967</accession>
<sequence length="36" mass="3867">MQVVHERCCGLDVHKKKVVGCVITPETKPSGKKSSG</sequence>
<dbReference type="Proteomes" id="UP001164803">
    <property type="component" value="Chromosome"/>
</dbReference>
<geneLocation type="plasmid" evidence="2 3">
    <name>unnamed1</name>
</geneLocation>
<evidence type="ECO:0000313" key="3">
    <source>
        <dbReference type="Proteomes" id="UP001164803"/>
    </source>
</evidence>
<keyword evidence="2" id="KW-0614">Plasmid</keyword>